<keyword evidence="2 6" id="KW-0808">Transferase</keyword>
<dbReference type="SUPFAM" id="SSF53613">
    <property type="entry name" value="Ribokinase-like"/>
    <property type="match status" value="1"/>
</dbReference>
<dbReference type="GO" id="GO:0008443">
    <property type="term" value="F:phosphofructokinase activity"/>
    <property type="evidence" value="ECO:0007669"/>
    <property type="project" value="TreeGrafter"/>
</dbReference>
<dbReference type="Gene3D" id="3.40.1190.20">
    <property type="match status" value="1"/>
</dbReference>
<sequence>MIVTLTANPSVDRTIELAGELRRGEVQRAVSVRSEPGGKGVNVARALTAAGAPVVAVLPAGTDDRMLAALRDQSVAYRAVDVPHPVRVNVTVVEPDGTTTKLNEAGTSLGPVVLDALVAAVLEQAAGARWAVLSGSLPPGVPADWYVALVEALRAQGCAVAVDTSGEPLRAVAAGPVLPELLKPNAEELAELTGFDVSRLEADPGFVADAARALVARGAGAVLATLGRHGAVLVDGEGSAYFGQAGTVVPVNTVGAGDATLAGYLLAESAGAGPAERLRQAVAFGAAAVQLAGSAMPRPGDLRPEGVSVVALASRSVTS</sequence>
<dbReference type="GO" id="GO:0005829">
    <property type="term" value="C:cytosol"/>
    <property type="evidence" value="ECO:0007669"/>
    <property type="project" value="TreeGrafter"/>
</dbReference>
<keyword evidence="5" id="KW-0067">ATP-binding</keyword>
<dbReference type="PIRSF" id="PIRSF000535">
    <property type="entry name" value="1PFK/6PFK/LacC"/>
    <property type="match status" value="1"/>
</dbReference>
<reference evidence="8" key="1">
    <citation type="submission" date="2024-06" db="EMBL/GenBank/DDBJ databases">
        <title>Kribbella sp. strain HUAS MG21 genome sequences.</title>
        <authorList>
            <person name="Mo P."/>
        </authorList>
    </citation>
    <scope>NUCLEOTIDE SEQUENCE</scope>
    <source>
        <strain evidence="8">HUAS MG21</strain>
    </source>
</reference>
<keyword evidence="3" id="KW-0547">Nucleotide-binding</keyword>
<dbReference type="InterPro" id="IPR002173">
    <property type="entry name" value="Carboh/pur_kinase_PfkB_CS"/>
</dbReference>
<dbReference type="InterPro" id="IPR029056">
    <property type="entry name" value="Ribokinase-like"/>
</dbReference>
<evidence type="ECO:0000313" key="8">
    <source>
        <dbReference type="EMBL" id="XBV22581.1"/>
    </source>
</evidence>
<dbReference type="AlphaFoldDB" id="A0AAU7T7J3"/>
<dbReference type="InterPro" id="IPR017583">
    <property type="entry name" value="Tagatose/fructose_Pkinase"/>
</dbReference>
<dbReference type="PANTHER" id="PTHR46566:SF5">
    <property type="entry name" value="1-PHOSPHOFRUCTOKINASE"/>
    <property type="match status" value="1"/>
</dbReference>
<evidence type="ECO:0000256" key="3">
    <source>
        <dbReference type="ARBA" id="ARBA00022741"/>
    </source>
</evidence>
<gene>
    <name evidence="8" type="ORF">ABN611_28960</name>
</gene>
<protein>
    <submittedName>
        <fullName evidence="8">1-phosphofructokinase</fullName>
    </submittedName>
</protein>
<dbReference type="CDD" id="cd01164">
    <property type="entry name" value="FruK_PfkB_like"/>
    <property type="match status" value="1"/>
</dbReference>
<name>A0AAU7T7J3_9ACTN</name>
<dbReference type="NCBIfam" id="TIGR03168">
    <property type="entry name" value="1-PFK"/>
    <property type="match status" value="1"/>
</dbReference>
<dbReference type="EMBL" id="CP158165">
    <property type="protein sequence ID" value="XBV22581.1"/>
    <property type="molecule type" value="Genomic_DNA"/>
</dbReference>
<evidence type="ECO:0000256" key="2">
    <source>
        <dbReference type="ARBA" id="ARBA00022679"/>
    </source>
</evidence>
<evidence type="ECO:0000256" key="1">
    <source>
        <dbReference type="ARBA" id="ARBA00010688"/>
    </source>
</evidence>
<keyword evidence="4" id="KW-0418">Kinase</keyword>
<dbReference type="GO" id="GO:0005524">
    <property type="term" value="F:ATP binding"/>
    <property type="evidence" value="ECO:0007669"/>
    <property type="project" value="UniProtKB-KW"/>
</dbReference>
<accession>A0AAU7T7J3</accession>
<feature type="domain" description="Carbohydrate kinase PfkB" evidence="7">
    <location>
        <begin position="8"/>
        <end position="296"/>
    </location>
</feature>
<evidence type="ECO:0000259" key="7">
    <source>
        <dbReference type="Pfam" id="PF00294"/>
    </source>
</evidence>
<evidence type="ECO:0000256" key="5">
    <source>
        <dbReference type="ARBA" id="ARBA00022840"/>
    </source>
</evidence>
<dbReference type="InterPro" id="IPR011611">
    <property type="entry name" value="PfkB_dom"/>
</dbReference>
<comment type="similarity">
    <text evidence="1">Belongs to the carbohydrate kinase PfkB family.</text>
</comment>
<dbReference type="Pfam" id="PF00294">
    <property type="entry name" value="PfkB"/>
    <property type="match status" value="1"/>
</dbReference>
<proteinExistence type="inferred from homology"/>
<evidence type="ECO:0000256" key="6">
    <source>
        <dbReference type="PIRNR" id="PIRNR000535"/>
    </source>
</evidence>
<organism evidence="8">
    <name type="scientific">Kribbella sp. HUAS MG21</name>
    <dbReference type="NCBI Taxonomy" id="3160966"/>
    <lineage>
        <taxon>Bacteria</taxon>
        <taxon>Bacillati</taxon>
        <taxon>Actinomycetota</taxon>
        <taxon>Actinomycetes</taxon>
        <taxon>Propionibacteriales</taxon>
        <taxon>Kribbellaceae</taxon>
        <taxon>Kribbella</taxon>
    </lineage>
</organism>
<dbReference type="RefSeq" id="WP_350275420.1">
    <property type="nucleotide sequence ID" value="NZ_CP158165.1"/>
</dbReference>
<dbReference type="PROSITE" id="PS00584">
    <property type="entry name" value="PFKB_KINASES_2"/>
    <property type="match status" value="1"/>
</dbReference>
<dbReference type="PANTHER" id="PTHR46566">
    <property type="entry name" value="1-PHOSPHOFRUCTOKINASE-RELATED"/>
    <property type="match status" value="1"/>
</dbReference>
<evidence type="ECO:0000256" key="4">
    <source>
        <dbReference type="ARBA" id="ARBA00022777"/>
    </source>
</evidence>